<dbReference type="GO" id="GO:0022857">
    <property type="term" value="F:transmembrane transporter activity"/>
    <property type="evidence" value="ECO:0007669"/>
    <property type="project" value="TreeGrafter"/>
</dbReference>
<keyword evidence="4 6" id="KW-1133">Transmembrane helix</keyword>
<comment type="subcellular location">
    <subcellularLocation>
        <location evidence="1">Cell membrane</location>
        <topology evidence="1">Multi-pass membrane protein</topology>
    </subcellularLocation>
</comment>
<keyword evidence="3 6" id="KW-0812">Transmembrane</keyword>
<feature type="transmembrane region" description="Helical" evidence="6">
    <location>
        <begin position="718"/>
        <end position="740"/>
    </location>
</feature>
<dbReference type="InterPro" id="IPR050250">
    <property type="entry name" value="Macrolide_Exporter_MacB"/>
</dbReference>
<dbReference type="InterPro" id="IPR025857">
    <property type="entry name" value="MacB_PCD"/>
</dbReference>
<evidence type="ECO:0000313" key="10">
    <source>
        <dbReference type="Proteomes" id="UP000198836"/>
    </source>
</evidence>
<feature type="transmembrane region" description="Helical" evidence="6">
    <location>
        <begin position="760"/>
        <end position="780"/>
    </location>
</feature>
<organism evidence="9 10">
    <name type="scientific">Pedobacter suwonensis</name>
    <dbReference type="NCBI Taxonomy" id="332999"/>
    <lineage>
        <taxon>Bacteria</taxon>
        <taxon>Pseudomonadati</taxon>
        <taxon>Bacteroidota</taxon>
        <taxon>Sphingobacteriia</taxon>
        <taxon>Sphingobacteriales</taxon>
        <taxon>Sphingobacteriaceae</taxon>
        <taxon>Pedobacter</taxon>
    </lineage>
</organism>
<protein>
    <submittedName>
        <fullName evidence="9">MacB-like core domain-containing protein</fullName>
    </submittedName>
</protein>
<gene>
    <name evidence="9" type="ORF">SAMN04488511_105176</name>
</gene>
<accession>A0A1I0T2L5</accession>
<dbReference type="AlphaFoldDB" id="A0A1I0T2L5"/>
<dbReference type="RefSeq" id="WP_090982134.1">
    <property type="nucleotide sequence ID" value="NZ_FOJM01000005.1"/>
</dbReference>
<evidence type="ECO:0000259" key="8">
    <source>
        <dbReference type="Pfam" id="PF12704"/>
    </source>
</evidence>
<evidence type="ECO:0000256" key="5">
    <source>
        <dbReference type="ARBA" id="ARBA00023136"/>
    </source>
</evidence>
<evidence type="ECO:0000256" key="4">
    <source>
        <dbReference type="ARBA" id="ARBA00022989"/>
    </source>
</evidence>
<name>A0A1I0T2L5_9SPHI</name>
<keyword evidence="5 6" id="KW-0472">Membrane</keyword>
<dbReference type="PANTHER" id="PTHR30572:SF18">
    <property type="entry name" value="ABC-TYPE MACROLIDE FAMILY EXPORT SYSTEM PERMEASE COMPONENT 2"/>
    <property type="match status" value="1"/>
</dbReference>
<evidence type="ECO:0000256" key="6">
    <source>
        <dbReference type="SAM" id="Phobius"/>
    </source>
</evidence>
<feature type="domain" description="ABC3 transporter permease C-terminal" evidence="7">
    <location>
        <begin position="293"/>
        <end position="408"/>
    </location>
</feature>
<dbReference type="PROSITE" id="PS51257">
    <property type="entry name" value="PROKAR_LIPOPROTEIN"/>
    <property type="match status" value="1"/>
</dbReference>
<dbReference type="EMBL" id="FOJM01000005">
    <property type="protein sequence ID" value="SFA45853.1"/>
    <property type="molecule type" value="Genomic_DNA"/>
</dbReference>
<dbReference type="GO" id="GO:0005886">
    <property type="term" value="C:plasma membrane"/>
    <property type="evidence" value="ECO:0007669"/>
    <property type="project" value="UniProtKB-SubCell"/>
</dbReference>
<feature type="transmembrane region" description="Helical" evidence="6">
    <location>
        <begin position="288"/>
        <end position="309"/>
    </location>
</feature>
<reference evidence="10" key="1">
    <citation type="submission" date="2016-10" db="EMBL/GenBank/DDBJ databases">
        <authorList>
            <person name="Varghese N."/>
            <person name="Submissions S."/>
        </authorList>
    </citation>
    <scope>NUCLEOTIDE SEQUENCE [LARGE SCALE GENOMIC DNA]</scope>
    <source>
        <strain evidence="10">DSM 18130</strain>
    </source>
</reference>
<dbReference type="Pfam" id="PF12704">
    <property type="entry name" value="MacB_PCD"/>
    <property type="match status" value="2"/>
</dbReference>
<dbReference type="Pfam" id="PF02687">
    <property type="entry name" value="FtsX"/>
    <property type="match status" value="2"/>
</dbReference>
<sequence>MFKLNLKIAWRNLWKNKGYTLINILGLSIGMASCILIFIFIRFQLSFDEGYKNEDRIYRVVTNWKYSAYEDFSSGVPVPFAAAARNEIAGFETVGSIVKRNAFLQINDANGKEKMKSQEAVYYAQPDFFNVLSDIKWIYSAPELALAEPNTVVLSAKYAEKFFGSVKDAIGKNMRLGEKINLKVAGIIQDMPQNSSFPLEIVISYETYKGRFNNNWDSVNSAFCSYVLLKEGLRPEDLQQSIANFNKKYYPVDKIAGNQENKLQVLRAIHFSDKYDNFANASINRSQIYGLAIIGLFLIITACINFINLSTAQSVTRSKEVGVRKVMGSKRSQLIYQFLTETFVVSLAALLIACVITELAIPPMQHLFKGRIEFSLFGHPSIFAFMALLVLFIAFLAGFYPALVISGFKPALAIKNKIALNKRGLSLRKILVVAQFAITIVLIVGTLVVIKQMQFVQQKSLGFNPDAVAMVGIPNDSLSKIKYNTFKERISKLPGVEDISFCQSPPLSGNINSSDFTYNGVKNKDFELRNIRADENFFKVFDLKLIAGKLYHKSDTANACVVNETFLKKMSITNPEEAIGKVIYASGNTVPIAGVVKDFNDQSLREQISALAIFPGKNDYWNVSVKIDSKQIAATMKEIDKIWNSTFPNGVFDSAFVNETINSYYESEQIMGVLFKIFAGVIIFISFIGLFGLISFVATQRTKEVAIRKVLGASTLELVKMLNGSFLVMVFVANIVAWPLAYLFVSKWLAGFAYRIDVSIWPFALAMAISMAITLVTVSIRSYKAASANTIDVLKYE</sequence>
<keyword evidence="10" id="KW-1185">Reference proteome</keyword>
<feature type="transmembrane region" description="Helical" evidence="6">
    <location>
        <begin position="673"/>
        <end position="697"/>
    </location>
</feature>
<proteinExistence type="predicted"/>
<feature type="transmembrane region" description="Helical" evidence="6">
    <location>
        <begin position="429"/>
        <end position="450"/>
    </location>
</feature>
<feature type="domain" description="MacB-like periplasmic core" evidence="8">
    <location>
        <begin position="437"/>
        <end position="640"/>
    </location>
</feature>
<dbReference type="STRING" id="332999.SAMN04488511_105176"/>
<feature type="transmembrane region" description="Helical" evidence="6">
    <location>
        <begin position="334"/>
        <end position="361"/>
    </location>
</feature>
<evidence type="ECO:0000259" key="7">
    <source>
        <dbReference type="Pfam" id="PF02687"/>
    </source>
</evidence>
<evidence type="ECO:0000313" key="9">
    <source>
        <dbReference type="EMBL" id="SFA45853.1"/>
    </source>
</evidence>
<keyword evidence="2" id="KW-1003">Cell membrane</keyword>
<dbReference type="OrthoDB" id="1451596at2"/>
<feature type="domain" description="ABC3 transporter permease C-terminal" evidence="7">
    <location>
        <begin position="677"/>
        <end position="789"/>
    </location>
</feature>
<dbReference type="Proteomes" id="UP000198836">
    <property type="component" value="Unassembled WGS sequence"/>
</dbReference>
<evidence type="ECO:0000256" key="2">
    <source>
        <dbReference type="ARBA" id="ARBA00022475"/>
    </source>
</evidence>
<feature type="domain" description="MacB-like periplasmic core" evidence="8">
    <location>
        <begin position="20"/>
        <end position="244"/>
    </location>
</feature>
<dbReference type="InterPro" id="IPR003838">
    <property type="entry name" value="ABC3_permease_C"/>
</dbReference>
<evidence type="ECO:0000256" key="3">
    <source>
        <dbReference type="ARBA" id="ARBA00022692"/>
    </source>
</evidence>
<feature type="transmembrane region" description="Helical" evidence="6">
    <location>
        <begin position="21"/>
        <end position="43"/>
    </location>
</feature>
<dbReference type="PANTHER" id="PTHR30572">
    <property type="entry name" value="MEMBRANE COMPONENT OF TRANSPORTER-RELATED"/>
    <property type="match status" value="1"/>
</dbReference>
<evidence type="ECO:0000256" key="1">
    <source>
        <dbReference type="ARBA" id="ARBA00004651"/>
    </source>
</evidence>
<feature type="transmembrane region" description="Helical" evidence="6">
    <location>
        <begin position="381"/>
        <end position="408"/>
    </location>
</feature>